<proteinExistence type="predicted"/>
<reference evidence="1" key="1">
    <citation type="submission" date="2014-02" db="EMBL/GenBank/DDBJ databases">
        <title>The Genome Sequence of Trichophyton rubrum (morphotype fischeri) CBS 288.86.</title>
        <authorList>
            <consortium name="The Broad Institute Genomics Platform"/>
            <person name="Cuomo C.A."/>
            <person name="White T.C."/>
            <person name="Graser Y."/>
            <person name="Martinez-Rossi N."/>
            <person name="Heitman J."/>
            <person name="Young S.K."/>
            <person name="Zeng Q."/>
            <person name="Gargeya S."/>
            <person name="Abouelleil A."/>
            <person name="Alvarado L."/>
            <person name="Chapman S.B."/>
            <person name="Gainer-Dewar J."/>
            <person name="Goldberg J."/>
            <person name="Griggs A."/>
            <person name="Gujja S."/>
            <person name="Hansen M."/>
            <person name="Howarth C."/>
            <person name="Imamovic A."/>
            <person name="Larimer J."/>
            <person name="Martinez D."/>
            <person name="Murphy C."/>
            <person name="Pearson M.D."/>
            <person name="Persinoti G."/>
            <person name="Poon T."/>
            <person name="Priest M."/>
            <person name="Roberts A.D."/>
            <person name="Saif S."/>
            <person name="Shea T.D."/>
            <person name="Sykes S.N."/>
            <person name="Wortman J."/>
            <person name="Nusbaum C."/>
            <person name="Birren B."/>
        </authorList>
    </citation>
    <scope>NUCLEOTIDE SEQUENCE [LARGE SCALE GENOMIC DNA]</scope>
    <source>
        <strain evidence="1">CBS 288.86</strain>
    </source>
</reference>
<dbReference type="HOGENOM" id="CLU_2039750_0_0_1"/>
<dbReference type="AlphaFoldDB" id="A0A022WD49"/>
<protein>
    <submittedName>
        <fullName evidence="1">Uncharacterized protein</fullName>
    </submittedName>
</protein>
<name>A0A022WD49_TRIRU</name>
<organism evidence="1">
    <name type="scientific">Trichophyton rubrum CBS 288.86</name>
    <dbReference type="NCBI Taxonomy" id="1215330"/>
    <lineage>
        <taxon>Eukaryota</taxon>
        <taxon>Fungi</taxon>
        <taxon>Dikarya</taxon>
        <taxon>Ascomycota</taxon>
        <taxon>Pezizomycotina</taxon>
        <taxon>Eurotiomycetes</taxon>
        <taxon>Eurotiomycetidae</taxon>
        <taxon>Onygenales</taxon>
        <taxon>Arthrodermataceae</taxon>
        <taxon>Trichophyton</taxon>
    </lineage>
</organism>
<sequence length="121" mass="13905">MCWEESRPRLAPYFVIKFSCERQPCRETSSLLLTQYVSCGYPCPSKALFSHSLRWRSQSIPCFLEGDVPMERLPISMAALQSRHLRYILSIYSLTGTGDPKFVRTFQAFCMVGNRGQPSRT</sequence>
<dbReference type="Proteomes" id="UP000023758">
    <property type="component" value="Unassembled WGS sequence"/>
</dbReference>
<accession>A0A022WD49</accession>
<evidence type="ECO:0000313" key="1">
    <source>
        <dbReference type="EMBL" id="EZF56056.1"/>
    </source>
</evidence>
<dbReference type="EMBL" id="KK207730">
    <property type="protein sequence ID" value="EZF56056.1"/>
    <property type="molecule type" value="Genomic_DNA"/>
</dbReference>
<gene>
    <name evidence="1" type="ORF">H103_01494</name>
</gene>